<keyword evidence="7" id="KW-0472">Membrane</keyword>
<feature type="domain" description="DUF883" evidence="10">
    <location>
        <begin position="79"/>
        <end position="107"/>
    </location>
</feature>
<organism evidence="11 12">
    <name type="scientific">Ferrigenium kumadai</name>
    <dbReference type="NCBI Taxonomy" id="1682490"/>
    <lineage>
        <taxon>Bacteria</taxon>
        <taxon>Pseudomonadati</taxon>
        <taxon>Pseudomonadota</taxon>
        <taxon>Betaproteobacteria</taxon>
        <taxon>Nitrosomonadales</taxon>
        <taxon>Gallionellaceae</taxon>
        <taxon>Ferrigenium</taxon>
    </lineage>
</organism>
<dbReference type="InterPro" id="IPR043604">
    <property type="entry name" value="DUF883_N"/>
</dbReference>
<evidence type="ECO:0000256" key="8">
    <source>
        <dbReference type="SAM" id="Coils"/>
    </source>
</evidence>
<evidence type="ECO:0000256" key="3">
    <source>
        <dbReference type="ARBA" id="ARBA00022475"/>
    </source>
</evidence>
<keyword evidence="8" id="KW-0175">Coiled coil</keyword>
<dbReference type="GO" id="GO:0005886">
    <property type="term" value="C:plasma membrane"/>
    <property type="evidence" value="ECO:0007669"/>
    <property type="project" value="UniProtKB-SubCell"/>
</dbReference>
<evidence type="ECO:0000256" key="2">
    <source>
        <dbReference type="ARBA" id="ARBA00010423"/>
    </source>
</evidence>
<evidence type="ECO:0000256" key="1">
    <source>
        <dbReference type="ARBA" id="ARBA00004377"/>
    </source>
</evidence>
<dbReference type="AlphaFoldDB" id="A0AAN1SZB7"/>
<accession>A0AAN1SZB7</accession>
<evidence type="ECO:0000313" key="11">
    <source>
        <dbReference type="EMBL" id="BBI99865.1"/>
    </source>
</evidence>
<evidence type="ECO:0000256" key="6">
    <source>
        <dbReference type="ARBA" id="ARBA00022989"/>
    </source>
</evidence>
<keyword evidence="6" id="KW-1133">Transmembrane helix</keyword>
<dbReference type="Pfam" id="PF05957">
    <property type="entry name" value="DUF883"/>
    <property type="match status" value="1"/>
</dbReference>
<keyword evidence="4" id="KW-0997">Cell inner membrane</keyword>
<reference evidence="11 12" key="1">
    <citation type="submission" date="2019-03" db="EMBL/GenBank/DDBJ databases">
        <title>Complete genome sequence of Ferrigenium kumadai strain An22, a microaerophilic iron-oxidizing bacterium isolated from a paddy field soil.</title>
        <authorList>
            <person name="Watanabe T."/>
            <person name="Asakawa S."/>
        </authorList>
    </citation>
    <scope>NUCLEOTIDE SEQUENCE [LARGE SCALE GENOMIC DNA]</scope>
    <source>
        <strain evidence="11 12">An22</strain>
    </source>
</reference>
<dbReference type="PANTHER" id="PTHR35893">
    <property type="entry name" value="INNER MEMBRANE PROTEIN-RELATED"/>
    <property type="match status" value="1"/>
</dbReference>
<comment type="similarity">
    <text evidence="2">Belongs to the ElaB/YgaM/YqjD family.</text>
</comment>
<dbReference type="InterPro" id="IPR010279">
    <property type="entry name" value="YqjD/ElaB"/>
</dbReference>
<feature type="coiled-coil region" evidence="8">
    <location>
        <begin position="47"/>
        <end position="81"/>
    </location>
</feature>
<protein>
    <submittedName>
        <fullName evidence="11">Membrane protein</fullName>
    </submittedName>
</protein>
<dbReference type="KEGG" id="fku:FGKAn22_15580"/>
<gene>
    <name evidence="11" type="ORF">FGKAn22_15580</name>
</gene>
<sequence>MSTKLAGVEGEVSKERLMQDLRVIVADAEELLRATAGQAGDKVASARERIQESLDVARERLASAEQAVVEKTRLAAKATDEYVHENPWKSIGIAAGAGLLIGMLISRSR</sequence>
<comment type="subcellular location">
    <subcellularLocation>
        <location evidence="1">Cell inner membrane</location>
        <topology evidence="1">Single-pass membrane protein</topology>
    </subcellularLocation>
</comment>
<dbReference type="PANTHER" id="PTHR35893:SF3">
    <property type="entry name" value="INNER MEMBRANE PROTEIN"/>
    <property type="match status" value="1"/>
</dbReference>
<evidence type="ECO:0000256" key="5">
    <source>
        <dbReference type="ARBA" id="ARBA00022692"/>
    </source>
</evidence>
<evidence type="ECO:0000313" key="12">
    <source>
        <dbReference type="Proteomes" id="UP001319121"/>
    </source>
</evidence>
<evidence type="ECO:0000259" key="9">
    <source>
        <dbReference type="Pfam" id="PF05957"/>
    </source>
</evidence>
<dbReference type="Pfam" id="PF19029">
    <property type="entry name" value="DUF883_C"/>
    <property type="match status" value="1"/>
</dbReference>
<keyword evidence="12" id="KW-1185">Reference proteome</keyword>
<feature type="domain" description="DUF883" evidence="9">
    <location>
        <begin position="15"/>
        <end position="67"/>
    </location>
</feature>
<dbReference type="GO" id="GO:0043022">
    <property type="term" value="F:ribosome binding"/>
    <property type="evidence" value="ECO:0007669"/>
    <property type="project" value="InterPro"/>
</dbReference>
<proteinExistence type="inferred from homology"/>
<keyword evidence="5" id="KW-0812">Transmembrane</keyword>
<dbReference type="EMBL" id="AP019536">
    <property type="protein sequence ID" value="BBI99865.1"/>
    <property type="molecule type" value="Genomic_DNA"/>
</dbReference>
<dbReference type="RefSeq" id="WP_212785127.1">
    <property type="nucleotide sequence ID" value="NZ_AP019536.1"/>
</dbReference>
<dbReference type="InterPro" id="IPR043605">
    <property type="entry name" value="DUF883_C"/>
</dbReference>
<evidence type="ECO:0000259" key="10">
    <source>
        <dbReference type="Pfam" id="PF19029"/>
    </source>
</evidence>
<evidence type="ECO:0000256" key="4">
    <source>
        <dbReference type="ARBA" id="ARBA00022519"/>
    </source>
</evidence>
<keyword evidence="3" id="KW-1003">Cell membrane</keyword>
<name>A0AAN1SZB7_9PROT</name>
<evidence type="ECO:0000256" key="7">
    <source>
        <dbReference type="ARBA" id="ARBA00023136"/>
    </source>
</evidence>
<dbReference type="Proteomes" id="UP001319121">
    <property type="component" value="Chromosome"/>
</dbReference>